<reference evidence="2" key="1">
    <citation type="submission" date="2021-06" db="EMBL/GenBank/DDBJ databases">
        <authorList>
            <person name="Kallberg Y."/>
            <person name="Tangrot J."/>
            <person name="Rosling A."/>
        </authorList>
    </citation>
    <scope>NUCLEOTIDE SEQUENCE</scope>
    <source>
        <strain evidence="2">FL130A</strain>
    </source>
</reference>
<dbReference type="EMBL" id="CAJVPS010032772">
    <property type="protein sequence ID" value="CAG8735866.1"/>
    <property type="molecule type" value="Genomic_DNA"/>
</dbReference>
<sequence length="121" mass="13637">LQHCHPTEESPSTSSSNENPRKKPKLQTTISTVTSGFHSTQLETFQNTNKINSFNSSTNFNYDFSHNIAKAHLPLPIDRRSFNPQNSNLLQNNFQIPANFSKMPSLKTLKNNASQSNLSIF</sequence>
<gene>
    <name evidence="2" type="ORF">ALEPTO_LOCUS12786</name>
</gene>
<proteinExistence type="predicted"/>
<name>A0A9N9II63_9GLOM</name>
<feature type="non-terminal residue" evidence="2">
    <location>
        <position position="1"/>
    </location>
</feature>
<dbReference type="AlphaFoldDB" id="A0A9N9II63"/>
<evidence type="ECO:0000313" key="3">
    <source>
        <dbReference type="Proteomes" id="UP000789508"/>
    </source>
</evidence>
<comment type="caution">
    <text evidence="2">The sequence shown here is derived from an EMBL/GenBank/DDBJ whole genome shotgun (WGS) entry which is preliminary data.</text>
</comment>
<evidence type="ECO:0000313" key="2">
    <source>
        <dbReference type="EMBL" id="CAG8735866.1"/>
    </source>
</evidence>
<feature type="region of interest" description="Disordered" evidence="1">
    <location>
        <begin position="1"/>
        <end position="27"/>
    </location>
</feature>
<feature type="compositionally biased region" description="Low complexity" evidence="1">
    <location>
        <begin position="9"/>
        <end position="18"/>
    </location>
</feature>
<evidence type="ECO:0000256" key="1">
    <source>
        <dbReference type="SAM" id="MobiDB-lite"/>
    </source>
</evidence>
<protein>
    <submittedName>
        <fullName evidence="2">10830_t:CDS:1</fullName>
    </submittedName>
</protein>
<dbReference type="Proteomes" id="UP000789508">
    <property type="component" value="Unassembled WGS sequence"/>
</dbReference>
<organism evidence="2 3">
    <name type="scientific">Ambispora leptoticha</name>
    <dbReference type="NCBI Taxonomy" id="144679"/>
    <lineage>
        <taxon>Eukaryota</taxon>
        <taxon>Fungi</taxon>
        <taxon>Fungi incertae sedis</taxon>
        <taxon>Mucoromycota</taxon>
        <taxon>Glomeromycotina</taxon>
        <taxon>Glomeromycetes</taxon>
        <taxon>Archaeosporales</taxon>
        <taxon>Ambisporaceae</taxon>
        <taxon>Ambispora</taxon>
    </lineage>
</organism>
<keyword evidence="3" id="KW-1185">Reference proteome</keyword>
<accession>A0A9N9II63</accession>